<keyword evidence="2" id="KW-1185">Reference proteome</keyword>
<comment type="caution">
    <text evidence="1">The sequence shown here is derived from an EMBL/GenBank/DDBJ whole genome shotgun (WGS) entry which is preliminary data.</text>
</comment>
<evidence type="ECO:0000313" key="1">
    <source>
        <dbReference type="EMBL" id="KAK0651293.1"/>
    </source>
</evidence>
<proteinExistence type="predicted"/>
<accession>A0AA40CW21</accession>
<organism evidence="1 2">
    <name type="scientific">Cercophora newfieldiana</name>
    <dbReference type="NCBI Taxonomy" id="92897"/>
    <lineage>
        <taxon>Eukaryota</taxon>
        <taxon>Fungi</taxon>
        <taxon>Dikarya</taxon>
        <taxon>Ascomycota</taxon>
        <taxon>Pezizomycotina</taxon>
        <taxon>Sordariomycetes</taxon>
        <taxon>Sordariomycetidae</taxon>
        <taxon>Sordariales</taxon>
        <taxon>Lasiosphaeriaceae</taxon>
        <taxon>Cercophora</taxon>
    </lineage>
</organism>
<evidence type="ECO:0000313" key="2">
    <source>
        <dbReference type="Proteomes" id="UP001174936"/>
    </source>
</evidence>
<reference evidence="1" key="1">
    <citation type="submission" date="2023-06" db="EMBL/GenBank/DDBJ databases">
        <title>Genome-scale phylogeny and comparative genomics of the fungal order Sordariales.</title>
        <authorList>
            <consortium name="Lawrence Berkeley National Laboratory"/>
            <person name="Hensen N."/>
            <person name="Bonometti L."/>
            <person name="Westerberg I."/>
            <person name="Brannstrom I.O."/>
            <person name="Guillou S."/>
            <person name="Cros-Aarteil S."/>
            <person name="Calhoun S."/>
            <person name="Haridas S."/>
            <person name="Kuo A."/>
            <person name="Mondo S."/>
            <person name="Pangilinan J."/>
            <person name="Riley R."/>
            <person name="Labutti K."/>
            <person name="Andreopoulos B."/>
            <person name="Lipzen A."/>
            <person name="Chen C."/>
            <person name="Yanf M."/>
            <person name="Daum C."/>
            <person name="Ng V."/>
            <person name="Clum A."/>
            <person name="Steindorff A."/>
            <person name="Ohm R."/>
            <person name="Martin F."/>
            <person name="Silar P."/>
            <person name="Natvig D."/>
            <person name="Lalanne C."/>
            <person name="Gautier V."/>
            <person name="Ament-Velasquez S.L."/>
            <person name="Kruys A."/>
            <person name="Hutchinson M.I."/>
            <person name="Powell A.J."/>
            <person name="Barry K."/>
            <person name="Miller A.N."/>
            <person name="Grigoriev I.V."/>
            <person name="Debuchy R."/>
            <person name="Gladieux P."/>
            <person name="Thoren M.H."/>
            <person name="Johannesson H."/>
        </authorList>
    </citation>
    <scope>NUCLEOTIDE SEQUENCE</scope>
    <source>
        <strain evidence="1">SMH2532-1</strain>
    </source>
</reference>
<protein>
    <submittedName>
        <fullName evidence="1">Uncharacterized protein</fullName>
    </submittedName>
</protein>
<dbReference type="AlphaFoldDB" id="A0AA40CW21"/>
<sequence length="71" mass="7682">MTSMSHPSPGHTCLPRSQAMGPVWWGSFFSGAAFVSGVNAYDVAVSPHLTLSFTSTYLPRGIDWMAWGSFV</sequence>
<dbReference type="Proteomes" id="UP001174936">
    <property type="component" value="Unassembled WGS sequence"/>
</dbReference>
<name>A0AA40CW21_9PEZI</name>
<gene>
    <name evidence="1" type="ORF">B0T16DRAFT_403551</name>
</gene>
<dbReference type="EMBL" id="JAULSV010000002">
    <property type="protein sequence ID" value="KAK0651293.1"/>
    <property type="molecule type" value="Genomic_DNA"/>
</dbReference>